<organism evidence="2">
    <name type="scientific">Escherichia coli</name>
    <dbReference type="NCBI Taxonomy" id="562"/>
    <lineage>
        <taxon>Bacteria</taxon>
        <taxon>Pseudomonadati</taxon>
        <taxon>Pseudomonadota</taxon>
        <taxon>Gammaproteobacteria</taxon>
        <taxon>Enterobacterales</taxon>
        <taxon>Enterobacteriaceae</taxon>
        <taxon>Escherichia</taxon>
    </lineage>
</organism>
<evidence type="ECO:0000313" key="5">
    <source>
        <dbReference type="EMBL" id="QNT37311.1"/>
    </source>
</evidence>
<keyword evidence="2" id="KW-0614">Plasmid</keyword>
<dbReference type="EMBL" id="MT929285">
    <property type="protein sequence ID" value="QNT36587.1"/>
    <property type="molecule type" value="Genomic_DNA"/>
</dbReference>
<accession>A0A7H1KRM3</accession>
<dbReference type="AlphaFoldDB" id="A0A7H1KRM3"/>
<name>A0A7H1KRM3_ECOLX</name>
<dbReference type="EMBL" id="MT929288">
    <property type="protein sequence ID" value="QNT37311.1"/>
    <property type="molecule type" value="Genomic_DNA"/>
</dbReference>
<geneLocation type="plasmid" evidence="4">
    <name>pMCR_1139_D1</name>
</geneLocation>
<evidence type="ECO:0000313" key="2">
    <source>
        <dbReference type="EMBL" id="QNT36587.1"/>
    </source>
</evidence>
<proteinExistence type="predicted"/>
<geneLocation type="plasmid" evidence="2">
    <name>pMCR_915_E1</name>
</geneLocation>
<dbReference type="EMBL" id="MT929284">
    <property type="protein sequence ID" value="QNT36322.1"/>
    <property type="molecule type" value="Genomic_DNA"/>
</dbReference>
<geneLocation type="plasmid" evidence="3">
    <name>pMCR_1085_C1</name>
</geneLocation>
<dbReference type="EMBL" id="MT929287">
    <property type="protein sequence ID" value="QNT37124.1"/>
    <property type="molecule type" value="Genomic_DNA"/>
</dbReference>
<evidence type="ECO:0000313" key="1">
    <source>
        <dbReference type="EMBL" id="QNT36322.1"/>
    </source>
</evidence>
<evidence type="ECO:0000313" key="3">
    <source>
        <dbReference type="EMBL" id="QNT36847.1"/>
    </source>
</evidence>
<evidence type="ECO:0000313" key="4">
    <source>
        <dbReference type="EMBL" id="QNT37124.1"/>
    </source>
</evidence>
<geneLocation type="plasmid" evidence="5">
    <name>pMCR_170_D1</name>
</geneLocation>
<dbReference type="EMBL" id="MT929286">
    <property type="protein sequence ID" value="QNT36847.1"/>
    <property type="molecule type" value="Genomic_DNA"/>
</dbReference>
<sequence length="159" mass="17614">MIIIIKADRMLSRNSLIHGLRRDQLIGVLTISEFPVVMVESHFIQSEVMGIKPVIFNIDELLVSISPISSLKFDWEWAPVDTILIEVIIPPVESDLVSAENDFLRDSGIGHIQCEPGGASIRRTVTFVGGITADNLLYQLRLMCVSALKLLGEELGDEV</sequence>
<reference evidence="2" key="1">
    <citation type="submission" date="2020-08" db="EMBL/GenBank/DDBJ databases">
        <title>Characterization of the complete nucleotide sequences of mcr-1-encoding plasmids from Enterobacteriaceae isolates in retailed raw meat products from the Czech Republic.</title>
        <authorList>
            <person name="Zelendova M."/>
            <person name="Papagiannitsis C.C."/>
            <person name="Valcek A."/>
            <person name="Medvecky M."/>
            <person name="Bitar I."/>
            <person name="Hrabak J."/>
            <person name="Gelbicova T."/>
            <person name="Barakova A."/>
            <person name="Kutilova I."/>
            <person name="Karpiskova R."/>
            <person name="Dolejska M."/>
        </authorList>
    </citation>
    <scope>NUCLEOTIDE SEQUENCE</scope>
    <source>
        <strain evidence="3">1085_17_C1</strain>
        <strain evidence="4">1139_17_D1</strain>
        <strain evidence="5">170_17_D1</strain>
        <strain evidence="1">915_17_C1</strain>
        <strain evidence="2">915_17_E1</strain>
        <plasmid evidence="3">pMCR_1085_C1</plasmid>
        <plasmid evidence="4">pMCR_1139_D1</plasmid>
        <plasmid evidence="5">pMCR_170_D1</plasmid>
        <plasmid evidence="1">pMCR_915_C1</plasmid>
        <plasmid evidence="2">pMCR_915_E1</plasmid>
    </source>
</reference>
<protein>
    <submittedName>
        <fullName evidence="2">HtdA</fullName>
    </submittedName>
</protein>
<geneLocation type="plasmid" evidence="1">
    <name>pMCR_915_C1</name>
</geneLocation>